<sequence length="263" mass="28404">MGRCRPLGARADESLHPDRHGRQRRPAGRPDPVCGRRSLAVHRLAEHRHRPGGHHGRHLPELPDGRGAAGFQAHWHRHAQRAPVHRARHRGAGGRLAPVDARRPGDGREGAAAHLQSLPAHGGAAGHRPHPGRGHPGPAAVADFAHESQGGGRGAALSRHGQLRARLRHDRHPGRPDQPDGRDRQRGPGRDRQTPGRGPDDDVLRHSVGQPGVQTRGRQAGAPHRAAHRAHEYGAAGHFDDVRAPQPVADARDAQLLRRAPRG</sequence>
<reference evidence="2 3" key="1">
    <citation type="submission" date="2019-07" db="EMBL/GenBank/DDBJ databases">
        <title>Tepidimonas fonticaldi AT-A2 draft genome.</title>
        <authorList>
            <person name="Da Costa M.S."/>
            <person name="Froufe H.J.C."/>
            <person name="Egas C."/>
            <person name="Albuquerque L."/>
        </authorList>
    </citation>
    <scope>NUCLEOTIDE SEQUENCE [LARGE SCALE GENOMIC DNA]</scope>
    <source>
        <strain evidence="2 3">AT-A2</strain>
    </source>
</reference>
<feature type="region of interest" description="Disordered" evidence="1">
    <location>
        <begin position="1"/>
        <end position="263"/>
    </location>
</feature>
<gene>
    <name evidence="2" type="ORF">Tfont_00259</name>
</gene>
<feature type="compositionally biased region" description="Basic and acidic residues" evidence="1">
    <location>
        <begin position="10"/>
        <end position="20"/>
    </location>
</feature>
<feature type="compositionally biased region" description="Basic residues" evidence="1">
    <location>
        <begin position="161"/>
        <end position="172"/>
    </location>
</feature>
<dbReference type="Proteomes" id="UP000316388">
    <property type="component" value="Unassembled WGS sequence"/>
</dbReference>
<feature type="compositionally biased region" description="Basic and acidic residues" evidence="1">
    <location>
        <begin position="173"/>
        <end position="205"/>
    </location>
</feature>
<evidence type="ECO:0000313" key="2">
    <source>
        <dbReference type="EMBL" id="TSE38004.1"/>
    </source>
</evidence>
<protein>
    <submittedName>
        <fullName evidence="2">Uncharacterized protein</fullName>
    </submittedName>
</protein>
<feature type="compositionally biased region" description="Basic and acidic residues" evidence="1">
    <location>
        <begin position="100"/>
        <end position="111"/>
    </location>
</feature>
<organism evidence="2 3">
    <name type="scientific">Tepidimonas fonticaldi</name>
    <dbReference type="NCBI Taxonomy" id="1101373"/>
    <lineage>
        <taxon>Bacteria</taxon>
        <taxon>Pseudomonadati</taxon>
        <taxon>Pseudomonadota</taxon>
        <taxon>Betaproteobacteria</taxon>
        <taxon>Burkholderiales</taxon>
        <taxon>Tepidimonas</taxon>
    </lineage>
</organism>
<evidence type="ECO:0000313" key="3">
    <source>
        <dbReference type="Proteomes" id="UP000316388"/>
    </source>
</evidence>
<comment type="caution">
    <text evidence="2">The sequence shown here is derived from an EMBL/GenBank/DDBJ whole genome shotgun (WGS) entry which is preliminary data.</text>
</comment>
<dbReference type="EMBL" id="VJOO01000002">
    <property type="protein sequence ID" value="TSE38004.1"/>
    <property type="molecule type" value="Genomic_DNA"/>
</dbReference>
<dbReference type="AlphaFoldDB" id="A0A554XQA4"/>
<evidence type="ECO:0000256" key="1">
    <source>
        <dbReference type="SAM" id="MobiDB-lite"/>
    </source>
</evidence>
<proteinExistence type="predicted"/>
<feature type="compositionally biased region" description="Basic residues" evidence="1">
    <location>
        <begin position="74"/>
        <end position="92"/>
    </location>
</feature>
<name>A0A554XQA4_9BURK</name>
<feature type="compositionally biased region" description="Basic residues" evidence="1">
    <location>
        <begin position="45"/>
        <end position="57"/>
    </location>
</feature>
<accession>A0A554XQA4</accession>